<dbReference type="PANTHER" id="PTHR31005:SF8">
    <property type="entry name" value="DUF4139 DOMAIN-CONTAINING PROTEIN"/>
    <property type="match status" value="1"/>
</dbReference>
<feature type="domain" description="DUF4139" evidence="3">
    <location>
        <begin position="224"/>
        <end position="530"/>
    </location>
</feature>
<evidence type="ECO:0000259" key="4">
    <source>
        <dbReference type="Pfam" id="PF13600"/>
    </source>
</evidence>
<dbReference type="InterPro" id="IPR025554">
    <property type="entry name" value="DUF4140"/>
</dbReference>
<dbReference type="Pfam" id="PF13600">
    <property type="entry name" value="DUF4140"/>
    <property type="match status" value="1"/>
</dbReference>
<dbReference type="InterPro" id="IPR011935">
    <property type="entry name" value="CHP02231"/>
</dbReference>
<dbReference type="Pfam" id="PF13598">
    <property type="entry name" value="DUF4139"/>
    <property type="match status" value="1"/>
</dbReference>
<protein>
    <recommendedName>
        <fullName evidence="7">Mucoidy inhibitor MuiA family protein</fullName>
    </recommendedName>
</protein>
<feature type="signal peptide" evidence="2">
    <location>
        <begin position="1"/>
        <end position="23"/>
    </location>
</feature>
<feature type="chain" id="PRO_5046813779" description="Mucoidy inhibitor MuiA family protein" evidence="2">
    <location>
        <begin position="24"/>
        <end position="537"/>
    </location>
</feature>
<feature type="domain" description="DUF4140" evidence="4">
    <location>
        <begin position="37"/>
        <end position="135"/>
    </location>
</feature>
<feature type="coiled-coil region" evidence="1">
    <location>
        <begin position="159"/>
        <end position="200"/>
    </location>
</feature>
<evidence type="ECO:0000259" key="3">
    <source>
        <dbReference type="Pfam" id="PF13598"/>
    </source>
</evidence>
<dbReference type="RefSeq" id="WP_036789672.1">
    <property type="nucleotide sequence ID" value="NZ_JQZV01000006.1"/>
</dbReference>
<dbReference type="InterPro" id="IPR037291">
    <property type="entry name" value="DUF4139"/>
</dbReference>
<keyword evidence="1" id="KW-0175">Coiled coil</keyword>
<dbReference type="NCBIfam" id="TIGR02231">
    <property type="entry name" value="mucoidy inhibitor MuiA family protein"/>
    <property type="match status" value="1"/>
</dbReference>
<keyword evidence="6" id="KW-1185">Reference proteome</keyword>
<accession>A0ABR4XLW5</accession>
<comment type="caution">
    <text evidence="5">The sequence shown here is derived from an EMBL/GenBank/DDBJ whole genome shotgun (WGS) entry which is preliminary data.</text>
</comment>
<dbReference type="Proteomes" id="UP000030101">
    <property type="component" value="Unassembled WGS sequence"/>
</dbReference>
<proteinExistence type="predicted"/>
<evidence type="ECO:0000256" key="2">
    <source>
        <dbReference type="SAM" id="SignalP"/>
    </source>
</evidence>
<dbReference type="EMBL" id="JQZV01000006">
    <property type="protein sequence ID" value="KGN92967.1"/>
    <property type="molecule type" value="Genomic_DNA"/>
</dbReference>
<keyword evidence="2" id="KW-0732">Signal</keyword>
<dbReference type="PANTHER" id="PTHR31005">
    <property type="entry name" value="DUF4139 DOMAIN-CONTAINING PROTEIN"/>
    <property type="match status" value="1"/>
</dbReference>
<sequence>MMKCKSIIAVSVLLLSGVASLFAQSPIYTAAQLQQAKVYRTGAEMKHHVSTSVPKGASEIVIGQVSNVMDISTLRVLTNASGLMVLSSEFVSEYKWPSNIDVNTPEGKVFAEKVATLEQKLEKAIIEKETKSKAIEMMDGNEFVGNKGATNVAQFRELLSFYTSQRIQLSLEVKKLEKEIAALKAELSTLKGNTQEDETENKSNSSKSAIVVRVSSSVAQNVKLNIEYLTRSASWSPSYMLRVASEKEPVEMSLRANVRQGSGINWKGVNLTLVDARPTKRVNAPSVHPWFIRLENPNHMRLESMEKSARTIAYNAVAEEISYAEYDVGAQSVSNMMNQSFVVSTPYDIYSNNRDHLIVLNSERIKASYRYFAYPEGDSRAFLMAHIKDLGKSGLVVAPATVIMQGMQVSETYIDPVKFENGLDLTLGEDTRLSVSRKQISDKSGTKFFSSEKEETRTYEISIVNNKRESAEIEVKDRIPVSTANNIKVELLEQSGAELDAETGILTWKLNLSGNSTKKLRVSFKVRYPKDMNLSGF</sequence>
<reference evidence="5 6" key="1">
    <citation type="submission" date="2014-08" db="EMBL/GenBank/DDBJ databases">
        <title>Porphyromonas canoris strain:OH2762 Genome sequencing.</title>
        <authorList>
            <person name="Wallis C."/>
            <person name="Deusch O."/>
            <person name="O'Flynn C."/>
            <person name="Davis I."/>
            <person name="Jospin G."/>
            <person name="Darling A.E."/>
            <person name="Coil D.A."/>
            <person name="Alexiev A."/>
            <person name="Horsfall A."/>
            <person name="Kirkwood N."/>
            <person name="Harris S."/>
            <person name="Eisen J.A."/>
        </authorList>
    </citation>
    <scope>NUCLEOTIDE SEQUENCE [LARGE SCALE GENOMIC DNA]</scope>
    <source>
        <strain evidence="6">COT-108 OH2762</strain>
    </source>
</reference>
<evidence type="ECO:0000313" key="6">
    <source>
        <dbReference type="Proteomes" id="UP000030101"/>
    </source>
</evidence>
<evidence type="ECO:0000256" key="1">
    <source>
        <dbReference type="SAM" id="Coils"/>
    </source>
</evidence>
<gene>
    <name evidence="5" type="ORF">HQ43_03605</name>
</gene>
<evidence type="ECO:0008006" key="7">
    <source>
        <dbReference type="Google" id="ProtNLM"/>
    </source>
</evidence>
<organism evidence="5 6">
    <name type="scientific">Porphyromonas canoris</name>
    <dbReference type="NCBI Taxonomy" id="36875"/>
    <lineage>
        <taxon>Bacteria</taxon>
        <taxon>Pseudomonadati</taxon>
        <taxon>Bacteroidota</taxon>
        <taxon>Bacteroidia</taxon>
        <taxon>Bacteroidales</taxon>
        <taxon>Porphyromonadaceae</taxon>
        <taxon>Porphyromonas</taxon>
    </lineage>
</organism>
<evidence type="ECO:0000313" key="5">
    <source>
        <dbReference type="EMBL" id="KGN92967.1"/>
    </source>
</evidence>
<name>A0ABR4XLW5_9PORP</name>